<dbReference type="SUPFAM" id="SSF56496">
    <property type="entry name" value="Fibrinogen C-terminal domain-like"/>
    <property type="match status" value="1"/>
</dbReference>
<dbReference type="InterPro" id="IPR036056">
    <property type="entry name" value="Fibrinogen-like_C"/>
</dbReference>
<dbReference type="Gene3D" id="3.90.215.10">
    <property type="entry name" value="Gamma Fibrinogen, chain A, domain 1"/>
    <property type="match status" value="1"/>
</dbReference>
<dbReference type="InterPro" id="IPR050373">
    <property type="entry name" value="Fibrinogen_C-term_domain"/>
</dbReference>
<dbReference type="EMBL" id="JALNTZ010000006">
    <property type="protein sequence ID" value="KAJ3650017.1"/>
    <property type="molecule type" value="Genomic_DNA"/>
</dbReference>
<dbReference type="NCBIfam" id="NF040941">
    <property type="entry name" value="GGGWT_bact"/>
    <property type="match status" value="1"/>
</dbReference>
<name>A0AA38MBN9_9CUCU</name>
<sequence>MELKSQLQATKDELLALTERLPEQKIFSPQDCQEVLRRGHKASGMYKIKPKYSPEEFWAWCDLTTSGGGWTHVLNRFDGSVDFLRNWTDYKMGFGDLSGEFWLGLEYLYHLTGSKQNELLFELVDWDMTKINAGYNKFIIGNEGEGYELKSVGKFPYGTDDSMSQHVNMKFSTPDKDQSPGKCALAFKASWWHKNCFDSQLTGVYADRGLGKNNQNIYWNSFHAPPYSLKQIRMMIRPVD</sequence>
<feature type="domain" description="Fibrinogen C-terminal" evidence="1">
    <location>
        <begin position="23"/>
        <end position="240"/>
    </location>
</feature>
<evidence type="ECO:0000313" key="3">
    <source>
        <dbReference type="Proteomes" id="UP001168821"/>
    </source>
</evidence>
<protein>
    <recommendedName>
        <fullName evidence="1">Fibrinogen C-terminal domain-containing protein</fullName>
    </recommendedName>
</protein>
<reference evidence="2" key="1">
    <citation type="journal article" date="2023" name="G3 (Bethesda)">
        <title>Whole genome assemblies of Zophobas morio and Tenebrio molitor.</title>
        <authorList>
            <person name="Kaur S."/>
            <person name="Stinson S.A."/>
            <person name="diCenzo G.C."/>
        </authorList>
    </citation>
    <scope>NUCLEOTIDE SEQUENCE</scope>
    <source>
        <strain evidence="2">QUZm001</strain>
    </source>
</reference>
<organism evidence="2 3">
    <name type="scientific">Zophobas morio</name>
    <dbReference type="NCBI Taxonomy" id="2755281"/>
    <lineage>
        <taxon>Eukaryota</taxon>
        <taxon>Metazoa</taxon>
        <taxon>Ecdysozoa</taxon>
        <taxon>Arthropoda</taxon>
        <taxon>Hexapoda</taxon>
        <taxon>Insecta</taxon>
        <taxon>Pterygota</taxon>
        <taxon>Neoptera</taxon>
        <taxon>Endopterygota</taxon>
        <taxon>Coleoptera</taxon>
        <taxon>Polyphaga</taxon>
        <taxon>Cucujiformia</taxon>
        <taxon>Tenebrionidae</taxon>
        <taxon>Zophobas</taxon>
    </lineage>
</organism>
<dbReference type="PANTHER" id="PTHR19143:SF458">
    <property type="entry name" value="FIBRINOGEN C-TERMINAL DOMAIN-CONTAINING PROTEIN-RELATED"/>
    <property type="match status" value="1"/>
</dbReference>
<comment type="caution">
    <text evidence="2">The sequence shown here is derived from an EMBL/GenBank/DDBJ whole genome shotgun (WGS) entry which is preliminary data.</text>
</comment>
<dbReference type="Proteomes" id="UP001168821">
    <property type="component" value="Unassembled WGS sequence"/>
</dbReference>
<gene>
    <name evidence="2" type="ORF">Zmor_021730</name>
</gene>
<dbReference type="PANTHER" id="PTHR19143">
    <property type="entry name" value="FIBRINOGEN/TENASCIN/ANGIOPOEITIN"/>
    <property type="match status" value="1"/>
</dbReference>
<proteinExistence type="predicted"/>
<dbReference type="AlphaFoldDB" id="A0AA38MBN9"/>
<dbReference type="CDD" id="cd00087">
    <property type="entry name" value="FReD"/>
    <property type="match status" value="1"/>
</dbReference>
<dbReference type="PROSITE" id="PS51406">
    <property type="entry name" value="FIBRINOGEN_C_2"/>
    <property type="match status" value="1"/>
</dbReference>
<dbReference type="InterPro" id="IPR002181">
    <property type="entry name" value="Fibrinogen_a/b/g_C_dom"/>
</dbReference>
<dbReference type="SMART" id="SM00186">
    <property type="entry name" value="FBG"/>
    <property type="match status" value="1"/>
</dbReference>
<dbReference type="Pfam" id="PF00147">
    <property type="entry name" value="Fibrinogen_C"/>
    <property type="match status" value="1"/>
</dbReference>
<dbReference type="GO" id="GO:0005615">
    <property type="term" value="C:extracellular space"/>
    <property type="evidence" value="ECO:0007669"/>
    <property type="project" value="TreeGrafter"/>
</dbReference>
<keyword evidence="3" id="KW-1185">Reference proteome</keyword>
<accession>A0AA38MBN9</accession>
<dbReference type="InterPro" id="IPR014716">
    <property type="entry name" value="Fibrinogen_a/b/g_C_1"/>
</dbReference>
<evidence type="ECO:0000313" key="2">
    <source>
        <dbReference type="EMBL" id="KAJ3650017.1"/>
    </source>
</evidence>
<evidence type="ECO:0000259" key="1">
    <source>
        <dbReference type="PROSITE" id="PS51406"/>
    </source>
</evidence>